<dbReference type="InterPro" id="IPR058652">
    <property type="entry name" value="VapC50_C"/>
</dbReference>
<protein>
    <submittedName>
        <fullName evidence="3">PIN domain-containing protein</fullName>
    </submittedName>
</protein>
<gene>
    <name evidence="3" type="ORF">AYR47_01385</name>
</gene>
<dbReference type="Pfam" id="PF26343">
    <property type="entry name" value="VapC50_C"/>
    <property type="match status" value="1"/>
</dbReference>
<evidence type="ECO:0000259" key="2">
    <source>
        <dbReference type="Pfam" id="PF26343"/>
    </source>
</evidence>
<organism evidence="3 4">
    <name type="scientific">Pseudomonas azotoformans</name>
    <dbReference type="NCBI Taxonomy" id="47878"/>
    <lineage>
        <taxon>Bacteria</taxon>
        <taxon>Pseudomonadati</taxon>
        <taxon>Pseudomonadota</taxon>
        <taxon>Gammaproteobacteria</taxon>
        <taxon>Pseudomonadales</taxon>
        <taxon>Pseudomonadaceae</taxon>
        <taxon>Pseudomonas</taxon>
    </lineage>
</organism>
<name>A0A127HR52_PSEAZ</name>
<sequence>MRCSPFTAVYDACVLYPAALRDLLMWLGLSGLYRARWTSQIHEEWKRNVLKNRPDLTAEQVNCTSELMDKAIPDALVTGYEDLCSILDLPDPDDRHVLAAAIRSKAEVIVTFNLKDFPPHILAAYDIEPMHPDDFISDLWDLDQAAVLGAAQKQRRALRRPPMEAGNYLEMLMRQGLVQTSKVLGPYEVML</sequence>
<dbReference type="InterPro" id="IPR002716">
    <property type="entry name" value="PIN_dom"/>
</dbReference>
<evidence type="ECO:0000313" key="3">
    <source>
        <dbReference type="EMBL" id="AMN77056.1"/>
    </source>
</evidence>
<evidence type="ECO:0000313" key="4">
    <source>
        <dbReference type="Proteomes" id="UP000070516"/>
    </source>
</evidence>
<feature type="domain" description="PIN" evidence="1">
    <location>
        <begin position="8"/>
        <end position="114"/>
    </location>
</feature>
<dbReference type="RefSeq" id="WP_061434001.1">
    <property type="nucleotide sequence ID" value="NZ_CP014546.1"/>
</dbReference>
<evidence type="ECO:0000259" key="1">
    <source>
        <dbReference type="Pfam" id="PF13470"/>
    </source>
</evidence>
<reference evidence="3 4" key="1">
    <citation type="submission" date="2016-02" db="EMBL/GenBank/DDBJ databases">
        <title>Complete genome sequence of Pseudomonas azotoformans S4.</title>
        <authorList>
            <person name="Fang Y."/>
            <person name="Wu L."/>
            <person name="Feng G."/>
        </authorList>
    </citation>
    <scope>NUCLEOTIDE SEQUENCE [LARGE SCALE GENOMIC DNA]</scope>
    <source>
        <strain evidence="3 4">S4</strain>
    </source>
</reference>
<dbReference type="AlphaFoldDB" id="A0A127HR52"/>
<proteinExistence type="predicted"/>
<dbReference type="EMBL" id="CP014546">
    <property type="protein sequence ID" value="AMN77056.1"/>
    <property type="molecule type" value="Genomic_DNA"/>
</dbReference>
<dbReference type="Proteomes" id="UP000070516">
    <property type="component" value="Chromosome"/>
</dbReference>
<dbReference type="KEGG" id="pazo:AYR47_01385"/>
<dbReference type="Pfam" id="PF13470">
    <property type="entry name" value="PIN_3"/>
    <property type="match status" value="1"/>
</dbReference>
<accession>A0A127HR52</accession>
<feature type="domain" description="VapC50 C-terminal" evidence="2">
    <location>
        <begin position="132"/>
        <end position="184"/>
    </location>
</feature>